<feature type="compositionally biased region" description="Polar residues" evidence="3">
    <location>
        <begin position="486"/>
        <end position="495"/>
    </location>
</feature>
<feature type="domain" description="Beta/gamma crystallin 'Greek key'" evidence="4">
    <location>
        <begin position="1646"/>
        <end position="1689"/>
    </location>
</feature>
<sequence>MNTSADGTDHSLALHQTDVAEKTPHCILSPDFTSHRDVFGKFEVENANLALGYSEQSSSQLSEIIDLKKRPSDDKDVSLYLPEIGFHRNHSHVIDGPSQDNDTFRKNDKIMDCIPGPDCFSSISCEVPEDSCSDDPKINYSSTEIHSFSFGENDQNPASVDVPRVYPEADFSPLLTRRIISDPPPAPFDLLSSSYTSGFNHSNNLSDAPSEPDHPKQEQELQEPSTSTSQLFDTFNKSLSPESISTPTDILTRDSYISDLSQNSWAEIHVSEKCEAGNDLKAGKYDEEGTDEIAGKGFASRSAVSEKMCYLSEQKEPRRFTGNSETMIDGNDIYTIKSDNITWNESCSRKYSQDDGNAVMLDTEESFTNHKESDTKVNPNVFQSEDMLGLSTLTTKITENVEEKIFGQEQVFFRDEGNRQEQLAGESEAPPGETNQQLDYPPIIKPDAPVLQVYMSEECVTALPCSLHDEVSVTDCKTETHPSVEAVSSHSQDSGSLIPPQWEDSTGGGVNVNVVKLHVDRDDITTPEPEKPPVSYYSVPRLDPAEPRGLAETRDTFQKIQEQQHSADQEHQDIVGNPILQAENSTNSSRDTWGVFTERSSPPGGVVICIREFEDREEEHQESKRERTLPGHQPAPRYTSLDWLPHAFSPLSTVIEESDAEIPVETCPESDTDMSASHVGVLSTTFTLRPKVSQKEREESKKVHKVSLVRDSSATNSSELHEGFGDEFKNGITSDTVDGRTRFEEWNPRHNEYHDFESRSLTARSENEVSGGTHLYSSFSSSSEYEPNVHSSLSFSSEQEWEPLPSAVSLDTAAGSPGNSTWWNAKSEVQVNSASETGGRSWEGLAEESEVKSDRGITNTDSDYSTDETDGFFSGIFKATRVDLSSSDTDPEPPTVSSPHEIDTLVDTLKNMAPPVRHRPQRGSSLPFLSLPPIVEDATSTAAFEDFKTSHPTSPGPAEPHNSLPPDLGFSWTTPKDMFSPLTMMSMLREQQGQDPQGRSVTLPQRASALSSIVMRKSSLPNLNLDEGTQANGFIGSSRLDSSLLFSNYRSEQKDESGKRSLFRAASLPEVSSGNDYLSKLSKAPDSLVLSGSTHDLTFLTSPPSSLPGVIESSRMSKSPLVIHSPTSESPTSSSTPSVLHSPSPESSFKPPSLQRSLSIGSPVHNGFENNFGFTQETGLDRNLLVKYKAFPDAYLTKEKEHGKLNPRPGKMFIYNRPGRRGQRIEVKGDVMDATAWEFPETISIRVVRGGWVLYEKPDFKGEKIALDEGEMDLTNPFRPPEDETRAEQNGVQENGEPKDVEPRRFVIGSLRRAVRDYSVPEICLFPEENAEGKKVIFRDTSDDARIYGCPVKANSVIINAGVWLVFADPFFQGVPRVLEVGGFSNPAAWGVTHPYISSLHPLKIGEPRVERPNEPKLVIYEKPYFTGKSREIYTNMRDFISRIDQKQKAFMYSAGSLKVMGGIWVGYEKEGFHGHQYLLEEGEYHDWRAWGGSDSELRSVRVIRTDLSDPVAELFEMPSEEVEEERTFEVTEAVPDVELFKFPTTTRSIHVVSGAWVAYSHVDYSGNQYVLEKGFYNTCADWGSGDNRICSIQPILPALADSVTLRSELLLYTEPNFQGTCQVHCESEEFLPQSRGVQSCRALGGSWVLYDGESFSGNQYVLLEGDYANLTSMGCAINCILRSVKPIPILFTVPAISLFGLECLEGREVSLEEEVLNMMGEGFNPHILSVRVSSGCWVLCEYSNYRGRQFLLEPMEITNWPKFSSLTSIGSLYPIREKRRLFRIRYKQSGLYMSVQGGVDPMKTGRVVVSQNVEGQSDVWSYEGGRIKNKLAPTMSLQVVGNVEPGAKVVLWSESRTPIQTWSAKLDGPISSLTFPGLLLDVK</sequence>
<evidence type="ECO:0000256" key="2">
    <source>
        <dbReference type="ARBA" id="ARBA00022737"/>
    </source>
</evidence>
<dbReference type="SUPFAM" id="SSF49695">
    <property type="entry name" value="gamma-Crystallin-like"/>
    <property type="match status" value="3"/>
</dbReference>
<dbReference type="EMBL" id="QNUK01000545">
    <property type="protein sequence ID" value="KAF5891860.1"/>
    <property type="molecule type" value="Genomic_DNA"/>
</dbReference>
<dbReference type="PROSITE" id="PS50915">
    <property type="entry name" value="CRYSTALLIN_BETA_GAMMA"/>
    <property type="match status" value="6"/>
</dbReference>
<comment type="similarity">
    <text evidence="1">Belongs to the beta/gamma-crystallin family.</text>
</comment>
<dbReference type="InterPro" id="IPR001064">
    <property type="entry name" value="Beta/gamma_crystallin"/>
</dbReference>
<dbReference type="GO" id="GO:0005212">
    <property type="term" value="F:structural constituent of eye lens"/>
    <property type="evidence" value="ECO:0007669"/>
    <property type="project" value="TreeGrafter"/>
</dbReference>
<name>A0A8J4U6R7_CLAMG</name>
<dbReference type="Gene3D" id="2.80.10.50">
    <property type="match status" value="1"/>
</dbReference>
<feature type="region of interest" description="Disordered" evidence="3">
    <location>
        <begin position="485"/>
        <end position="508"/>
    </location>
</feature>
<evidence type="ECO:0000256" key="3">
    <source>
        <dbReference type="SAM" id="MobiDB-lite"/>
    </source>
</evidence>
<feature type="domain" description="Beta/gamma crystallin 'Greek key'" evidence="4">
    <location>
        <begin position="1416"/>
        <end position="1462"/>
    </location>
</feature>
<feature type="compositionally biased region" description="Low complexity" evidence="3">
    <location>
        <begin position="1125"/>
        <end position="1153"/>
    </location>
</feature>
<dbReference type="InterPro" id="IPR035992">
    <property type="entry name" value="Ricin_B-like_lectins"/>
</dbReference>
<feature type="region of interest" description="Disordered" evidence="3">
    <location>
        <begin position="712"/>
        <end position="735"/>
    </location>
</feature>
<dbReference type="PANTHER" id="PTHR11818:SF50">
    <property type="entry name" value="BETA_GAMMA CRYSTALLIN DOMAIN-CONTAINING PROTEIN 2"/>
    <property type="match status" value="1"/>
</dbReference>
<feature type="domain" description="Beta/gamma crystallin 'Greek key'" evidence="4">
    <location>
        <begin position="1250"/>
        <end position="1282"/>
    </location>
</feature>
<dbReference type="Proteomes" id="UP000727407">
    <property type="component" value="Unassembled WGS sequence"/>
</dbReference>
<accession>A0A8J4U6R7</accession>
<evidence type="ECO:0000259" key="4">
    <source>
        <dbReference type="PROSITE" id="PS50915"/>
    </source>
</evidence>
<feature type="region of interest" description="Disordered" evidence="3">
    <location>
        <begin position="833"/>
        <end position="869"/>
    </location>
</feature>
<dbReference type="InterPro" id="IPR050252">
    <property type="entry name" value="Beta/Gamma-Crystallin"/>
</dbReference>
<protein>
    <submittedName>
        <fullName evidence="5">Serine-rich adhesin for platelets-like</fullName>
    </submittedName>
</protein>
<feature type="region of interest" description="Disordered" evidence="3">
    <location>
        <begin position="947"/>
        <end position="969"/>
    </location>
</feature>
<feature type="region of interest" description="Disordered" evidence="3">
    <location>
        <begin position="523"/>
        <end position="547"/>
    </location>
</feature>
<feature type="compositionally biased region" description="Basic and acidic residues" evidence="3">
    <location>
        <begin position="719"/>
        <end position="729"/>
    </location>
</feature>
<comment type="caution">
    <text evidence="5">The sequence shown here is derived from an EMBL/GenBank/DDBJ whole genome shotgun (WGS) entry which is preliminary data.</text>
</comment>
<evidence type="ECO:0000313" key="5">
    <source>
        <dbReference type="EMBL" id="KAF5891860.1"/>
    </source>
</evidence>
<dbReference type="InterPro" id="IPR011024">
    <property type="entry name" value="G_crystallin-like"/>
</dbReference>
<dbReference type="GO" id="GO:0007601">
    <property type="term" value="P:visual perception"/>
    <property type="evidence" value="ECO:0007669"/>
    <property type="project" value="TreeGrafter"/>
</dbReference>
<dbReference type="SUPFAM" id="SSF50370">
    <property type="entry name" value="Ricin B-like lectins"/>
    <property type="match status" value="1"/>
</dbReference>
<feature type="domain" description="Beta/gamma crystallin 'Greek key'" evidence="4">
    <location>
        <begin position="1736"/>
        <end position="1777"/>
    </location>
</feature>
<feature type="region of interest" description="Disordered" evidence="3">
    <location>
        <begin position="1272"/>
        <end position="1299"/>
    </location>
</feature>
<organism evidence="5 6">
    <name type="scientific">Clarias magur</name>
    <name type="common">Asian catfish</name>
    <name type="synonym">Macropteronotus magur</name>
    <dbReference type="NCBI Taxonomy" id="1594786"/>
    <lineage>
        <taxon>Eukaryota</taxon>
        <taxon>Metazoa</taxon>
        <taxon>Chordata</taxon>
        <taxon>Craniata</taxon>
        <taxon>Vertebrata</taxon>
        <taxon>Euteleostomi</taxon>
        <taxon>Actinopterygii</taxon>
        <taxon>Neopterygii</taxon>
        <taxon>Teleostei</taxon>
        <taxon>Ostariophysi</taxon>
        <taxon>Siluriformes</taxon>
        <taxon>Clariidae</taxon>
        <taxon>Clarias</taxon>
    </lineage>
</organism>
<gene>
    <name evidence="5" type="ORF">DAT39_018437</name>
</gene>
<dbReference type="OrthoDB" id="8823304at2759"/>
<dbReference type="GO" id="GO:0002088">
    <property type="term" value="P:lens development in camera-type eye"/>
    <property type="evidence" value="ECO:0007669"/>
    <property type="project" value="TreeGrafter"/>
</dbReference>
<dbReference type="SMART" id="SM00247">
    <property type="entry name" value="XTALbg"/>
    <property type="match status" value="6"/>
</dbReference>
<feature type="domain" description="Beta/gamma crystallin 'Greek key'" evidence="4">
    <location>
        <begin position="1555"/>
        <end position="1597"/>
    </location>
</feature>
<feature type="region of interest" description="Disordered" evidence="3">
    <location>
        <begin position="1101"/>
        <end position="1156"/>
    </location>
</feature>
<reference evidence="5" key="1">
    <citation type="submission" date="2020-07" db="EMBL/GenBank/DDBJ databases">
        <title>Clarias magur genome sequencing, assembly and annotation.</title>
        <authorList>
            <person name="Kushwaha B."/>
            <person name="Kumar R."/>
            <person name="Das P."/>
            <person name="Joshi C.G."/>
            <person name="Kumar D."/>
            <person name="Nagpure N.S."/>
            <person name="Pandey M."/>
            <person name="Agarwal S."/>
            <person name="Srivastava S."/>
            <person name="Singh M."/>
            <person name="Sahoo L."/>
            <person name="Jayasankar P."/>
            <person name="Meher P.K."/>
            <person name="Koringa P.G."/>
            <person name="Iquebal M.A."/>
            <person name="Das S.P."/>
            <person name="Bit A."/>
            <person name="Patnaik S."/>
            <person name="Patel N."/>
            <person name="Shah T.M."/>
            <person name="Hinsu A."/>
            <person name="Jena J.K."/>
        </authorList>
    </citation>
    <scope>NUCLEOTIDE SEQUENCE</scope>
    <source>
        <strain evidence="5">CIFAMagur01</strain>
        <tissue evidence="5">Testis</tissue>
    </source>
</reference>
<feature type="region of interest" description="Disordered" evidence="3">
    <location>
        <begin position="199"/>
        <end position="231"/>
    </location>
</feature>
<dbReference type="PANTHER" id="PTHR11818">
    <property type="entry name" value="BETA/GAMMA CRYSTALLIN"/>
    <property type="match status" value="1"/>
</dbReference>
<keyword evidence="6" id="KW-1185">Reference proteome</keyword>
<dbReference type="Gene3D" id="2.60.20.10">
    <property type="entry name" value="Crystallins"/>
    <property type="match status" value="6"/>
</dbReference>
<keyword evidence="2" id="KW-0677">Repeat</keyword>
<feature type="region of interest" description="Disordered" evidence="3">
    <location>
        <begin position="419"/>
        <end position="440"/>
    </location>
</feature>
<feature type="compositionally biased region" description="Polar residues" evidence="3">
    <location>
        <begin position="222"/>
        <end position="231"/>
    </location>
</feature>
<proteinExistence type="inferred from homology"/>
<evidence type="ECO:0000313" key="6">
    <source>
        <dbReference type="Proteomes" id="UP000727407"/>
    </source>
</evidence>
<dbReference type="Pfam" id="PF00030">
    <property type="entry name" value="Crystall"/>
    <property type="match status" value="6"/>
</dbReference>
<feature type="domain" description="Beta/gamma crystallin 'Greek key'" evidence="4">
    <location>
        <begin position="1463"/>
        <end position="1505"/>
    </location>
</feature>
<dbReference type="PRINTS" id="PR01367">
    <property type="entry name" value="BGCRYSTALLIN"/>
</dbReference>
<feature type="non-terminal residue" evidence="5">
    <location>
        <position position="1884"/>
    </location>
</feature>
<evidence type="ECO:0000256" key="1">
    <source>
        <dbReference type="ARBA" id="ARBA00009646"/>
    </source>
</evidence>